<dbReference type="EMBL" id="JAELVQ010000001">
    <property type="protein sequence ID" value="MBJ6366733.1"/>
    <property type="molecule type" value="Genomic_DNA"/>
</dbReference>
<sequence>MKTLPYLFFTLLINFSTYSQNINGRELLRKAIQYHDPGNNWDTFSGSFNVTMKTPNHKNRNSSITIDLPKEHFYLKTHQDTLITEYKIDNNKCTILLNGNTNPSNTLLKKHNITCKRGQLLKNYYTYLYGLPMKLKDPGTIINDTISQKRFNGKDYLVLQVSYDKTVGNDVWYFYFNPKTYAMEVYQFYKTDETGNIKEQSGEYILLTEEMVINGIKMPKNRAWYYNKDSSYLGTDILSMP</sequence>
<name>A0A8J7LMH9_9FLAO</name>
<dbReference type="RefSeq" id="WP_199112438.1">
    <property type="nucleotide sequence ID" value="NZ_JAELVQ010000001.1"/>
</dbReference>
<dbReference type="Pfam" id="PF20113">
    <property type="entry name" value="DUF6503"/>
    <property type="match status" value="1"/>
</dbReference>
<evidence type="ECO:0000313" key="2">
    <source>
        <dbReference type="Proteomes" id="UP000610931"/>
    </source>
</evidence>
<proteinExistence type="predicted"/>
<dbReference type="Proteomes" id="UP000610931">
    <property type="component" value="Unassembled WGS sequence"/>
</dbReference>
<dbReference type="InterPro" id="IPR045444">
    <property type="entry name" value="DUF6503"/>
</dbReference>
<accession>A0A8J7LMH9</accession>
<keyword evidence="2" id="KW-1185">Reference proteome</keyword>
<dbReference type="AlphaFoldDB" id="A0A8J7LMH9"/>
<organism evidence="1 2">
    <name type="scientific">Snuella sedimenti</name>
    <dbReference type="NCBI Taxonomy" id="2798802"/>
    <lineage>
        <taxon>Bacteria</taxon>
        <taxon>Pseudomonadati</taxon>
        <taxon>Bacteroidota</taxon>
        <taxon>Flavobacteriia</taxon>
        <taxon>Flavobacteriales</taxon>
        <taxon>Flavobacteriaceae</taxon>
        <taxon>Snuella</taxon>
    </lineage>
</organism>
<evidence type="ECO:0000313" key="1">
    <source>
        <dbReference type="EMBL" id="MBJ6366733.1"/>
    </source>
</evidence>
<comment type="caution">
    <text evidence="1">The sequence shown here is derived from an EMBL/GenBank/DDBJ whole genome shotgun (WGS) entry which is preliminary data.</text>
</comment>
<protein>
    <submittedName>
        <fullName evidence="1">Uncharacterized protein</fullName>
    </submittedName>
</protein>
<gene>
    <name evidence="1" type="ORF">JF259_01400</name>
</gene>
<reference evidence="1" key="1">
    <citation type="submission" date="2020-12" db="EMBL/GenBank/DDBJ databases">
        <title>Snuella sp. nov., isolated from sediment in Incheon.</title>
        <authorList>
            <person name="Kim W."/>
        </authorList>
    </citation>
    <scope>NUCLEOTIDE SEQUENCE</scope>
    <source>
        <strain evidence="1">CAU 1569</strain>
    </source>
</reference>